<dbReference type="InterPro" id="IPR037185">
    <property type="entry name" value="EmrE-like"/>
</dbReference>
<dbReference type="SUPFAM" id="SSF103481">
    <property type="entry name" value="Multidrug resistance efflux transporter EmrE"/>
    <property type="match status" value="2"/>
</dbReference>
<name>A0A5K1J7G0_9ACTN</name>
<accession>A0A5K1J7G0</accession>
<dbReference type="Pfam" id="PF00892">
    <property type="entry name" value="EamA"/>
    <property type="match status" value="1"/>
</dbReference>
<gene>
    <name evidence="4" type="ORF">CKJAJONC_01946</name>
</gene>
<sequence length="296" mass="31461">MIRSDNPPDNGVSGAMYLFGTALLWSFIGILVRANSQSALLIGAVTAIFMALFILLVGRPVLRVSRLIVLVAVCNFVTGTTFNFANQLTTVGNAIVLQYTSMIFVIVYQSLATRTLPSPAKIASVVVAFTGMGLFFLGDLSAEGMLGNLLAVISGATFGLCFFLNSRPDASPMVSSLISCGISILPIVYFAGDLGSVKPFEWGLMLVHGLFCSGLASVLYAKGIARTNAFAANLVCMSEVVLAPCWSALLFGEVFRWNELLGAVIIVLVIVGNLACDAFGDGFLVALVRHRNKERA</sequence>
<feature type="transmembrane region" description="Helical" evidence="2">
    <location>
        <begin position="12"/>
        <end position="32"/>
    </location>
</feature>
<evidence type="ECO:0000256" key="2">
    <source>
        <dbReference type="SAM" id="Phobius"/>
    </source>
</evidence>
<feature type="transmembrane region" description="Helical" evidence="2">
    <location>
        <begin position="263"/>
        <end position="288"/>
    </location>
</feature>
<keyword evidence="2" id="KW-0472">Membrane</keyword>
<evidence type="ECO:0000256" key="1">
    <source>
        <dbReference type="ARBA" id="ARBA00007362"/>
    </source>
</evidence>
<dbReference type="AlphaFoldDB" id="A0A5K1J7G0"/>
<dbReference type="Proteomes" id="UP000368032">
    <property type="component" value="Unassembled WGS sequence"/>
</dbReference>
<dbReference type="PANTHER" id="PTHR22911">
    <property type="entry name" value="ACYL-MALONYL CONDENSING ENZYME-RELATED"/>
    <property type="match status" value="1"/>
</dbReference>
<reference evidence="4 5" key="1">
    <citation type="submission" date="2019-10" db="EMBL/GenBank/DDBJ databases">
        <authorList>
            <person name="Wolf R A."/>
        </authorList>
    </citation>
    <scope>NUCLEOTIDE SEQUENCE [LARGE SCALE GENOMIC DNA]</scope>
    <source>
        <strain evidence="4">Collinsella_aerofaciens_DSM_13712</strain>
    </source>
</reference>
<feature type="transmembrane region" description="Helical" evidence="2">
    <location>
        <begin position="144"/>
        <end position="164"/>
    </location>
</feature>
<protein>
    <submittedName>
        <fullName evidence="4">EamA-like transporter family protein</fullName>
    </submittedName>
</protein>
<dbReference type="InterPro" id="IPR000620">
    <property type="entry name" value="EamA_dom"/>
</dbReference>
<comment type="similarity">
    <text evidence="1">Belongs to the EamA transporter family.</text>
</comment>
<keyword evidence="2" id="KW-1133">Transmembrane helix</keyword>
<evidence type="ECO:0000313" key="5">
    <source>
        <dbReference type="Proteomes" id="UP000368032"/>
    </source>
</evidence>
<feature type="transmembrane region" description="Helical" evidence="2">
    <location>
        <begin position="171"/>
        <end position="190"/>
    </location>
</feature>
<feature type="transmembrane region" description="Helical" evidence="2">
    <location>
        <begin position="38"/>
        <end position="57"/>
    </location>
</feature>
<evidence type="ECO:0000259" key="3">
    <source>
        <dbReference type="Pfam" id="PF00892"/>
    </source>
</evidence>
<evidence type="ECO:0000313" key="4">
    <source>
        <dbReference type="EMBL" id="VWL99514.1"/>
    </source>
</evidence>
<feature type="domain" description="EamA" evidence="3">
    <location>
        <begin position="146"/>
        <end position="272"/>
    </location>
</feature>
<organism evidence="4 5">
    <name type="scientific">Collinsella aerofaciens</name>
    <dbReference type="NCBI Taxonomy" id="74426"/>
    <lineage>
        <taxon>Bacteria</taxon>
        <taxon>Bacillati</taxon>
        <taxon>Actinomycetota</taxon>
        <taxon>Coriobacteriia</taxon>
        <taxon>Coriobacteriales</taxon>
        <taxon>Coriobacteriaceae</taxon>
        <taxon>Collinsella</taxon>
    </lineage>
</organism>
<proteinExistence type="inferred from homology"/>
<feature type="transmembrane region" description="Helical" evidence="2">
    <location>
        <begin position="91"/>
        <end position="108"/>
    </location>
</feature>
<dbReference type="GO" id="GO:0016020">
    <property type="term" value="C:membrane"/>
    <property type="evidence" value="ECO:0007669"/>
    <property type="project" value="InterPro"/>
</dbReference>
<dbReference type="PANTHER" id="PTHR22911:SF79">
    <property type="entry name" value="MOBA-LIKE NTP TRANSFERASE DOMAIN-CONTAINING PROTEIN"/>
    <property type="match status" value="1"/>
</dbReference>
<dbReference type="RefSeq" id="WP_226812506.1">
    <property type="nucleotide sequence ID" value="NZ_CABWIF010000027.1"/>
</dbReference>
<feature type="transmembrane region" description="Helical" evidence="2">
    <location>
        <begin position="230"/>
        <end position="251"/>
    </location>
</feature>
<keyword evidence="2" id="KW-0812">Transmembrane</keyword>
<feature type="transmembrane region" description="Helical" evidence="2">
    <location>
        <begin position="202"/>
        <end position="221"/>
    </location>
</feature>
<dbReference type="EMBL" id="CABWIF010000027">
    <property type="protein sequence ID" value="VWL99514.1"/>
    <property type="molecule type" value="Genomic_DNA"/>
</dbReference>
<feature type="transmembrane region" description="Helical" evidence="2">
    <location>
        <begin position="64"/>
        <end position="85"/>
    </location>
</feature>